<proteinExistence type="predicted"/>
<gene>
    <name evidence="1" type="ORF">ACFQKB_17220</name>
</gene>
<dbReference type="EMBL" id="JBHSXS010000008">
    <property type="protein sequence ID" value="MFC6881508.1"/>
    <property type="molecule type" value="Genomic_DNA"/>
</dbReference>
<evidence type="ECO:0000313" key="2">
    <source>
        <dbReference type="Proteomes" id="UP001596380"/>
    </source>
</evidence>
<sequence>MATGAEGKEVKQWIMRLIHPPVDDGHQIMDASDHPYFEIPFFPKAIGHAS</sequence>
<reference evidence="2" key="1">
    <citation type="journal article" date="2019" name="Int. J. Syst. Evol. Microbiol.">
        <title>The Global Catalogue of Microorganisms (GCM) 10K type strain sequencing project: providing services to taxonomists for standard genome sequencing and annotation.</title>
        <authorList>
            <consortium name="The Broad Institute Genomics Platform"/>
            <consortium name="The Broad Institute Genome Sequencing Center for Infectious Disease"/>
            <person name="Wu L."/>
            <person name="Ma J."/>
        </authorList>
    </citation>
    <scope>NUCLEOTIDE SEQUENCE [LARGE SCALE GENOMIC DNA]</scope>
    <source>
        <strain evidence="2">JCM 3369</strain>
    </source>
</reference>
<dbReference type="Proteomes" id="UP001596380">
    <property type="component" value="Unassembled WGS sequence"/>
</dbReference>
<comment type="caution">
    <text evidence="1">The sequence shown here is derived from an EMBL/GenBank/DDBJ whole genome shotgun (WGS) entry which is preliminary data.</text>
</comment>
<keyword evidence="2" id="KW-1185">Reference proteome</keyword>
<organism evidence="1 2">
    <name type="scientific">Actinomadura yumaensis</name>
    <dbReference type="NCBI Taxonomy" id="111807"/>
    <lineage>
        <taxon>Bacteria</taxon>
        <taxon>Bacillati</taxon>
        <taxon>Actinomycetota</taxon>
        <taxon>Actinomycetes</taxon>
        <taxon>Streptosporangiales</taxon>
        <taxon>Thermomonosporaceae</taxon>
        <taxon>Actinomadura</taxon>
    </lineage>
</organism>
<protein>
    <submittedName>
        <fullName evidence="1">Uncharacterized protein</fullName>
    </submittedName>
</protein>
<evidence type="ECO:0000313" key="1">
    <source>
        <dbReference type="EMBL" id="MFC6881508.1"/>
    </source>
</evidence>
<accession>A0ABW2CIA8</accession>
<name>A0ABW2CIA8_9ACTN</name>
<dbReference type="RefSeq" id="WP_378063353.1">
    <property type="nucleotide sequence ID" value="NZ_JBHSXS010000008.1"/>
</dbReference>